<name>X1DRZ6_9ZZZZ</name>
<reference evidence="10" key="1">
    <citation type="journal article" date="2014" name="Front. Microbiol.">
        <title>High frequency of phylogenetically diverse reductive dehalogenase-homologous genes in deep subseafloor sedimentary metagenomes.</title>
        <authorList>
            <person name="Kawai M."/>
            <person name="Futagami T."/>
            <person name="Toyoda A."/>
            <person name="Takaki Y."/>
            <person name="Nishi S."/>
            <person name="Hori S."/>
            <person name="Arai W."/>
            <person name="Tsubouchi T."/>
            <person name="Morono Y."/>
            <person name="Uchiyama I."/>
            <person name="Ito T."/>
            <person name="Fujiyama A."/>
            <person name="Inagaki F."/>
            <person name="Takami H."/>
        </authorList>
    </citation>
    <scope>NUCLEOTIDE SEQUENCE</scope>
    <source>
        <strain evidence="10">Expedition CK06-06</strain>
    </source>
</reference>
<keyword evidence="3" id="KW-0285">Flavoprotein</keyword>
<dbReference type="PANTHER" id="PTHR43014">
    <property type="entry name" value="MERCURIC REDUCTASE"/>
    <property type="match status" value="1"/>
</dbReference>
<dbReference type="InterPro" id="IPR036188">
    <property type="entry name" value="FAD/NAD-bd_sf"/>
</dbReference>
<organism evidence="10">
    <name type="scientific">marine sediment metagenome</name>
    <dbReference type="NCBI Taxonomy" id="412755"/>
    <lineage>
        <taxon>unclassified sequences</taxon>
        <taxon>metagenomes</taxon>
        <taxon>ecological metagenomes</taxon>
    </lineage>
</organism>
<proteinExistence type="inferred from homology"/>
<evidence type="ECO:0000313" key="10">
    <source>
        <dbReference type="EMBL" id="GAH10995.1"/>
    </source>
</evidence>
<keyword evidence="6" id="KW-0560">Oxidoreductase</keyword>
<feature type="domain" description="FAD/NAD(P)-binding" evidence="9">
    <location>
        <begin position="7"/>
        <end position="134"/>
    </location>
</feature>
<keyword evidence="8" id="KW-0676">Redox-active center</keyword>
<dbReference type="GO" id="GO:0050660">
    <property type="term" value="F:flavin adenine dinucleotide binding"/>
    <property type="evidence" value="ECO:0007669"/>
    <property type="project" value="TreeGrafter"/>
</dbReference>
<dbReference type="InterPro" id="IPR012999">
    <property type="entry name" value="Pyr_OxRdtase_I_AS"/>
</dbReference>
<protein>
    <recommendedName>
        <fullName evidence="9">FAD/NAD(P)-binding domain-containing protein</fullName>
    </recommendedName>
</protein>
<evidence type="ECO:0000256" key="8">
    <source>
        <dbReference type="ARBA" id="ARBA00023284"/>
    </source>
</evidence>
<evidence type="ECO:0000256" key="4">
    <source>
        <dbReference type="ARBA" id="ARBA00022827"/>
    </source>
</evidence>
<dbReference type="GO" id="GO:0016668">
    <property type="term" value="F:oxidoreductase activity, acting on a sulfur group of donors, NAD(P) as acceptor"/>
    <property type="evidence" value="ECO:0007669"/>
    <property type="project" value="InterPro"/>
</dbReference>
<evidence type="ECO:0000256" key="1">
    <source>
        <dbReference type="ARBA" id="ARBA00001974"/>
    </source>
</evidence>
<evidence type="ECO:0000256" key="7">
    <source>
        <dbReference type="ARBA" id="ARBA00023157"/>
    </source>
</evidence>
<evidence type="ECO:0000256" key="2">
    <source>
        <dbReference type="ARBA" id="ARBA00007532"/>
    </source>
</evidence>
<dbReference type="InterPro" id="IPR023753">
    <property type="entry name" value="FAD/NAD-binding_dom"/>
</dbReference>
<dbReference type="GO" id="GO:0003955">
    <property type="term" value="F:NAD(P)H dehydrogenase (quinone) activity"/>
    <property type="evidence" value="ECO:0007669"/>
    <property type="project" value="TreeGrafter"/>
</dbReference>
<comment type="similarity">
    <text evidence="2">Belongs to the class-I pyridine nucleotide-disulfide oxidoreductase family.</text>
</comment>
<dbReference type="Pfam" id="PF07992">
    <property type="entry name" value="Pyr_redox_2"/>
    <property type="match status" value="1"/>
</dbReference>
<evidence type="ECO:0000256" key="6">
    <source>
        <dbReference type="ARBA" id="ARBA00023002"/>
    </source>
</evidence>
<accession>X1DRZ6</accession>
<evidence type="ECO:0000256" key="3">
    <source>
        <dbReference type="ARBA" id="ARBA00022630"/>
    </source>
</evidence>
<keyword evidence="4" id="KW-0274">FAD</keyword>
<keyword evidence="7" id="KW-1015">Disulfide bond</keyword>
<comment type="caution">
    <text evidence="10">The sequence shown here is derived from an EMBL/GenBank/DDBJ whole genome shotgun (WGS) entry which is preliminary data.</text>
</comment>
<dbReference type="PROSITE" id="PS00076">
    <property type="entry name" value="PYRIDINE_REDOX_1"/>
    <property type="match status" value="1"/>
</dbReference>
<keyword evidence="5" id="KW-0521">NADP</keyword>
<dbReference type="AlphaFoldDB" id="X1DRZ6"/>
<feature type="non-terminal residue" evidence="10">
    <location>
        <position position="138"/>
    </location>
</feature>
<gene>
    <name evidence="10" type="ORF">S01H4_57924</name>
</gene>
<dbReference type="Gene3D" id="3.50.50.60">
    <property type="entry name" value="FAD/NAD(P)-binding domain"/>
    <property type="match status" value="1"/>
</dbReference>
<dbReference type="PRINTS" id="PR00411">
    <property type="entry name" value="PNDRDTASEI"/>
</dbReference>
<dbReference type="EMBL" id="BART01033780">
    <property type="protein sequence ID" value="GAH10995.1"/>
    <property type="molecule type" value="Genomic_DNA"/>
</dbReference>
<evidence type="ECO:0000259" key="9">
    <source>
        <dbReference type="Pfam" id="PF07992"/>
    </source>
</evidence>
<dbReference type="SUPFAM" id="SSF51905">
    <property type="entry name" value="FAD/NAD(P)-binding domain"/>
    <property type="match status" value="1"/>
</dbReference>
<sequence>MLGDGALGGKCIENGCIPAKAMIYAAKIYKTALNAEKFGVEIKDIKLNFKKVLEYTNKLVRDAISDNEKQLAGFKNIDFIKQKGHCISDSSVEVGNEVHTTDNILISTGTKPFIPPIEGIGDVDYLTHETIFNIEKIP</sequence>
<evidence type="ECO:0000256" key="5">
    <source>
        <dbReference type="ARBA" id="ARBA00022857"/>
    </source>
</evidence>
<comment type="cofactor">
    <cofactor evidence="1">
        <name>FAD</name>
        <dbReference type="ChEBI" id="CHEBI:57692"/>
    </cofactor>
</comment>
<dbReference type="PANTHER" id="PTHR43014:SF4">
    <property type="entry name" value="PYRIDINE NUCLEOTIDE-DISULFIDE OXIDOREDUCTASE RCLA-RELATED"/>
    <property type="match status" value="1"/>
</dbReference>